<dbReference type="InterPro" id="IPR006230">
    <property type="entry name" value="MutL"/>
</dbReference>
<dbReference type="EMBL" id="FWXK01000004">
    <property type="protein sequence ID" value="SMC41121.1"/>
    <property type="molecule type" value="Genomic_DNA"/>
</dbReference>
<dbReference type="OrthoDB" id="9769453at2"/>
<dbReference type="AlphaFoldDB" id="A0A1W1YZ70"/>
<keyword evidence="2" id="KW-1185">Reference proteome</keyword>
<dbReference type="Pfam" id="PF13941">
    <property type="entry name" value="MutL"/>
    <property type="match status" value="1"/>
</dbReference>
<dbReference type="PIRSF" id="PIRSF004729">
    <property type="entry name" value="MutL"/>
    <property type="match status" value="1"/>
</dbReference>
<proteinExistence type="predicted"/>
<organism evidence="1 2">
    <name type="scientific">Aerococcus suis</name>
    <dbReference type="NCBI Taxonomy" id="371602"/>
    <lineage>
        <taxon>Bacteria</taxon>
        <taxon>Bacillati</taxon>
        <taxon>Bacillota</taxon>
        <taxon>Bacilli</taxon>
        <taxon>Lactobacillales</taxon>
        <taxon>Aerococcaceae</taxon>
        <taxon>Aerococcus</taxon>
    </lineage>
</organism>
<dbReference type="InterPro" id="IPR043129">
    <property type="entry name" value="ATPase_NBD"/>
</dbReference>
<accession>A0A1W1YZ70</accession>
<reference evidence="2" key="1">
    <citation type="submission" date="2017-04" db="EMBL/GenBank/DDBJ databases">
        <authorList>
            <person name="Varghese N."/>
            <person name="Submissions S."/>
        </authorList>
    </citation>
    <scope>NUCLEOTIDE SEQUENCE [LARGE SCALE GENOMIC DNA]</scope>
    <source>
        <strain evidence="2">DSM 21500</strain>
    </source>
</reference>
<protein>
    <recommendedName>
        <fullName evidence="3">Glutamate mutase</fullName>
    </recommendedName>
</protein>
<evidence type="ECO:0000313" key="2">
    <source>
        <dbReference type="Proteomes" id="UP000243884"/>
    </source>
</evidence>
<dbReference type="RefSeq" id="WP_084099126.1">
    <property type="nucleotide sequence ID" value="NZ_FWXK01000004.1"/>
</dbReference>
<dbReference type="Proteomes" id="UP000243884">
    <property type="component" value="Unassembled WGS sequence"/>
</dbReference>
<dbReference type="NCBIfam" id="TIGR01319">
    <property type="entry name" value="glmL_fam"/>
    <property type="match status" value="1"/>
</dbReference>
<dbReference type="STRING" id="371602.SAMN04487984_0999"/>
<evidence type="ECO:0008006" key="3">
    <source>
        <dbReference type="Google" id="ProtNLM"/>
    </source>
</evidence>
<name>A0A1W1YZ70_9LACT</name>
<sequence length="463" mass="50648">MRTFLLIVDFGSTFSKFTLINKEAGEIIAQTSHPTTQKSSIMTGYKKGKHDVLLSAGYDDKVDQLEEYFCSSAWGGFKMIVIGFTNTLTQKAAEAAALGSGTRIVGSYFYELTATDLAEINQQHPDAVLLTGGTDGGNTHFVTTVAKQLASQLTTDIAVIYAGNQQARSAIEAIFDSWSGNLYFADNVMPAVNTIAVDDVRQVARDIFMAKILASNGLDQVANYARLPIIPTPTAVLLATELWGSHQQTSHHDGTLVVDIGGATTDIHTFGKGLPRGINVFYQGVQEPQLKRTVEGDIGMRESADSVASLIGEETLQTTLASYFTPHDLQLAIAKRTKDAAYIADNVADMALDDTLAQYAMNTAIHRHVGQIKKFDSETWHQWGKDAREFQSVIATGGILIHSPHTKQLLIATFNQERSSDLRPKHPQVYLDNDYVLSALGVLSQAYPKLAYQLLCRHLVPMF</sequence>
<dbReference type="SUPFAM" id="SSF53067">
    <property type="entry name" value="Actin-like ATPase domain"/>
    <property type="match status" value="1"/>
</dbReference>
<gene>
    <name evidence="1" type="ORF">SAMN04487984_0999</name>
</gene>
<evidence type="ECO:0000313" key="1">
    <source>
        <dbReference type="EMBL" id="SMC41121.1"/>
    </source>
</evidence>